<feature type="non-terminal residue" evidence="1">
    <location>
        <position position="101"/>
    </location>
</feature>
<name>A0AAN5CWE8_9BILA</name>
<sequence>VDEFDLLTINQKVVTINQKVVRRSRQMGENYHCLFGRLLSIERRADEKTKGRRRRRDGCPPIRVSRVQRATHLILLLLQSLQLHSQRRKQPEEKRREGRTT</sequence>
<comment type="caution">
    <text evidence="1">The sequence shown here is derived from an EMBL/GenBank/DDBJ whole genome shotgun (WGS) entry which is preliminary data.</text>
</comment>
<organism evidence="1 2">
    <name type="scientific">Pristionchus mayeri</name>
    <dbReference type="NCBI Taxonomy" id="1317129"/>
    <lineage>
        <taxon>Eukaryota</taxon>
        <taxon>Metazoa</taxon>
        <taxon>Ecdysozoa</taxon>
        <taxon>Nematoda</taxon>
        <taxon>Chromadorea</taxon>
        <taxon>Rhabditida</taxon>
        <taxon>Rhabditina</taxon>
        <taxon>Diplogasteromorpha</taxon>
        <taxon>Diplogasteroidea</taxon>
        <taxon>Neodiplogasteridae</taxon>
        <taxon>Pristionchus</taxon>
    </lineage>
</organism>
<dbReference type="Proteomes" id="UP001328107">
    <property type="component" value="Unassembled WGS sequence"/>
</dbReference>
<dbReference type="AlphaFoldDB" id="A0AAN5CWE8"/>
<evidence type="ECO:0000313" key="1">
    <source>
        <dbReference type="EMBL" id="GMR51725.1"/>
    </source>
</evidence>
<evidence type="ECO:0000313" key="2">
    <source>
        <dbReference type="Proteomes" id="UP001328107"/>
    </source>
</evidence>
<accession>A0AAN5CWE8</accession>
<keyword evidence="2" id="KW-1185">Reference proteome</keyword>
<feature type="non-terminal residue" evidence="1">
    <location>
        <position position="1"/>
    </location>
</feature>
<reference evidence="2" key="1">
    <citation type="submission" date="2022-10" db="EMBL/GenBank/DDBJ databases">
        <title>Genome assembly of Pristionchus species.</title>
        <authorList>
            <person name="Yoshida K."/>
            <person name="Sommer R.J."/>
        </authorList>
    </citation>
    <scope>NUCLEOTIDE SEQUENCE [LARGE SCALE GENOMIC DNA]</scope>
    <source>
        <strain evidence="2">RS5460</strain>
    </source>
</reference>
<protein>
    <submittedName>
        <fullName evidence="1">Uncharacterized protein</fullName>
    </submittedName>
</protein>
<proteinExistence type="predicted"/>
<dbReference type="EMBL" id="BTRK01000005">
    <property type="protein sequence ID" value="GMR51725.1"/>
    <property type="molecule type" value="Genomic_DNA"/>
</dbReference>
<gene>
    <name evidence="1" type="ORF">PMAYCL1PPCAC_21920</name>
</gene>